<organism evidence="1 2">
    <name type="scientific">Xylaria curta</name>
    <dbReference type="NCBI Taxonomy" id="42375"/>
    <lineage>
        <taxon>Eukaryota</taxon>
        <taxon>Fungi</taxon>
        <taxon>Dikarya</taxon>
        <taxon>Ascomycota</taxon>
        <taxon>Pezizomycotina</taxon>
        <taxon>Sordariomycetes</taxon>
        <taxon>Xylariomycetidae</taxon>
        <taxon>Xylariales</taxon>
        <taxon>Xylariaceae</taxon>
        <taxon>Xylaria</taxon>
    </lineage>
</organism>
<comment type="caution">
    <text evidence="1">The sequence shown here is derived from an EMBL/GenBank/DDBJ whole genome shotgun (WGS) entry which is preliminary data.</text>
</comment>
<evidence type="ECO:0000313" key="1">
    <source>
        <dbReference type="EMBL" id="KAJ2986051.1"/>
    </source>
</evidence>
<reference evidence="1" key="1">
    <citation type="submission" date="2022-10" db="EMBL/GenBank/DDBJ databases">
        <title>Genome Sequence of Xylaria curta.</title>
        <authorList>
            <person name="Buettner E."/>
        </authorList>
    </citation>
    <scope>NUCLEOTIDE SEQUENCE</scope>
    <source>
        <strain evidence="1">Babe10</strain>
    </source>
</reference>
<accession>A0ACC1P3Y5</accession>
<keyword evidence="2" id="KW-1185">Reference proteome</keyword>
<dbReference type="EMBL" id="JAPDGR010001004">
    <property type="protein sequence ID" value="KAJ2986051.1"/>
    <property type="molecule type" value="Genomic_DNA"/>
</dbReference>
<protein>
    <submittedName>
        <fullName evidence="1">Uncharacterized protein</fullName>
    </submittedName>
</protein>
<evidence type="ECO:0000313" key="2">
    <source>
        <dbReference type="Proteomes" id="UP001143856"/>
    </source>
</evidence>
<gene>
    <name evidence="1" type="ORF">NUW58_g5216</name>
</gene>
<proteinExistence type="predicted"/>
<sequence length="364" mass="40152">MAESAAAEHVAATVLAVELGVKLTSNNPPDVQLRRILLVFGLDARAKDHEGVLEKRSLDGEKKEADWLKRSGLGRYCFGDTREERSSDSYKVLHVAHTICIVVIIAPFRCQVTKVGGGRVTNASQPDSVWCWASSLRSRARDWQVKSIVLDIVKRTDTMPAPTAPLKPVADDAPPSIVAVIEPDNDDDFALEGMNDLPESSAILAPTTAEGEDMEIVDEEDRPHFPQVQNEDGPFRAQSRKVPVPPHRFSPLKSNWPQIYPPLVEHLKLAVSVELRNSKTSSPGALQKGEDFIRAFCLGFDVQDAIALLRLDDLYLETFEIKDVKTLSGDHLARAIGRIAGNQGKTKFAIENGRNRNPLRQIGN</sequence>
<dbReference type="Proteomes" id="UP001143856">
    <property type="component" value="Unassembled WGS sequence"/>
</dbReference>
<name>A0ACC1P3Y5_9PEZI</name>